<dbReference type="InterPro" id="IPR000868">
    <property type="entry name" value="Isochorismatase-like_dom"/>
</dbReference>
<name>A0ABQ5W625_9HYPH</name>
<dbReference type="Pfam" id="PF00857">
    <property type="entry name" value="Isochorismatase"/>
    <property type="match status" value="1"/>
</dbReference>
<dbReference type="RefSeq" id="WP_284340913.1">
    <property type="nucleotide sequence ID" value="NZ_BSNS01000011.1"/>
</dbReference>
<dbReference type="CDD" id="cd00431">
    <property type="entry name" value="cysteine_hydrolases"/>
    <property type="match status" value="1"/>
</dbReference>
<gene>
    <name evidence="3" type="ORF">GCM10010862_27760</name>
</gene>
<feature type="domain" description="Isochorismatase-like" evidence="2">
    <location>
        <begin position="14"/>
        <end position="185"/>
    </location>
</feature>
<dbReference type="PANTHER" id="PTHR43540">
    <property type="entry name" value="PEROXYUREIDOACRYLATE/UREIDOACRYLATE AMIDOHYDROLASE-RELATED"/>
    <property type="match status" value="1"/>
</dbReference>
<evidence type="ECO:0000313" key="3">
    <source>
        <dbReference type="EMBL" id="GLQ55517.1"/>
    </source>
</evidence>
<protein>
    <recommendedName>
        <fullName evidence="2">Isochorismatase-like domain-containing protein</fullName>
    </recommendedName>
</protein>
<dbReference type="InterPro" id="IPR050272">
    <property type="entry name" value="Isochorismatase-like_hydrls"/>
</dbReference>
<keyword evidence="1" id="KW-0378">Hydrolase</keyword>
<evidence type="ECO:0000256" key="1">
    <source>
        <dbReference type="ARBA" id="ARBA00022801"/>
    </source>
</evidence>
<accession>A0ABQ5W625</accession>
<reference evidence="4" key="1">
    <citation type="journal article" date="2019" name="Int. J. Syst. Evol. Microbiol.">
        <title>The Global Catalogue of Microorganisms (GCM) 10K type strain sequencing project: providing services to taxonomists for standard genome sequencing and annotation.</title>
        <authorList>
            <consortium name="The Broad Institute Genomics Platform"/>
            <consortium name="The Broad Institute Genome Sequencing Center for Infectious Disease"/>
            <person name="Wu L."/>
            <person name="Ma J."/>
        </authorList>
    </citation>
    <scope>NUCLEOTIDE SEQUENCE [LARGE SCALE GENOMIC DNA]</scope>
    <source>
        <strain evidence="4">NBRC 112416</strain>
    </source>
</reference>
<dbReference type="EMBL" id="BSNS01000011">
    <property type="protein sequence ID" value="GLQ55517.1"/>
    <property type="molecule type" value="Genomic_DNA"/>
</dbReference>
<proteinExistence type="predicted"/>
<dbReference type="Gene3D" id="3.40.50.850">
    <property type="entry name" value="Isochorismatase-like"/>
    <property type="match status" value="1"/>
</dbReference>
<dbReference type="PANTHER" id="PTHR43540:SF6">
    <property type="entry name" value="ISOCHORISMATASE-LIKE DOMAIN-CONTAINING PROTEIN"/>
    <property type="match status" value="1"/>
</dbReference>
<comment type="caution">
    <text evidence="3">The sequence shown here is derived from an EMBL/GenBank/DDBJ whole genome shotgun (WGS) entry which is preliminary data.</text>
</comment>
<evidence type="ECO:0000313" key="4">
    <source>
        <dbReference type="Proteomes" id="UP001156691"/>
    </source>
</evidence>
<dbReference type="SUPFAM" id="SSF52499">
    <property type="entry name" value="Isochorismatase-like hydrolases"/>
    <property type="match status" value="1"/>
</dbReference>
<dbReference type="InterPro" id="IPR036380">
    <property type="entry name" value="Isochorismatase-like_sf"/>
</dbReference>
<sequence>MPLSLDDIAWRHVAHICVDMQRMFEEETAWHTPWAARTLPAIEAIVELNPQRTVFTRFIPPLNADAARGAWRAYYQQWHMMTRERMPAQLLELCAPLARFVPPARVVDKAIYSPWLETGLHRQLRTEAVETLVVTGGETDVCVLATVMGAVDLGYRVVLPEDAVCSSADETHDAMLRIYRSRFGEQLVDCRTEDLLDAWRHET</sequence>
<organism evidence="3 4">
    <name type="scientific">Devosia nitrariae</name>
    <dbReference type="NCBI Taxonomy" id="2071872"/>
    <lineage>
        <taxon>Bacteria</taxon>
        <taxon>Pseudomonadati</taxon>
        <taxon>Pseudomonadota</taxon>
        <taxon>Alphaproteobacteria</taxon>
        <taxon>Hyphomicrobiales</taxon>
        <taxon>Devosiaceae</taxon>
        <taxon>Devosia</taxon>
    </lineage>
</organism>
<dbReference type="Proteomes" id="UP001156691">
    <property type="component" value="Unassembled WGS sequence"/>
</dbReference>
<evidence type="ECO:0000259" key="2">
    <source>
        <dbReference type="Pfam" id="PF00857"/>
    </source>
</evidence>
<keyword evidence="4" id="KW-1185">Reference proteome</keyword>